<name>A0A1D2M1W6_ORCCI</name>
<evidence type="ECO:0000313" key="2">
    <source>
        <dbReference type="Proteomes" id="UP000094527"/>
    </source>
</evidence>
<gene>
    <name evidence="1" type="ORF">Ocin01_19723</name>
</gene>
<comment type="caution">
    <text evidence="1">The sequence shown here is derived from an EMBL/GenBank/DDBJ whole genome shotgun (WGS) entry which is preliminary data.</text>
</comment>
<dbReference type="Proteomes" id="UP000094527">
    <property type="component" value="Unassembled WGS sequence"/>
</dbReference>
<keyword evidence="2" id="KW-1185">Reference proteome</keyword>
<dbReference type="EMBL" id="LJIJ01006620">
    <property type="protein sequence ID" value="ODM86959.1"/>
    <property type="molecule type" value="Genomic_DNA"/>
</dbReference>
<sequence length="103" mass="11374">MVGGQAVNLTIGQPQVVPSIIELKGQGDHVGLTKGKIERYQWLLGWGGGRIFLNPTPPPPQTLGGRPEVIWRMFMVMGQREKGRNSSRSILDLANTEFKLALH</sequence>
<accession>A0A1D2M1W6</accession>
<evidence type="ECO:0000313" key="1">
    <source>
        <dbReference type="EMBL" id="ODM86959.1"/>
    </source>
</evidence>
<proteinExistence type="predicted"/>
<organism evidence="1 2">
    <name type="scientific">Orchesella cincta</name>
    <name type="common">Springtail</name>
    <name type="synonym">Podura cincta</name>
    <dbReference type="NCBI Taxonomy" id="48709"/>
    <lineage>
        <taxon>Eukaryota</taxon>
        <taxon>Metazoa</taxon>
        <taxon>Ecdysozoa</taxon>
        <taxon>Arthropoda</taxon>
        <taxon>Hexapoda</taxon>
        <taxon>Collembola</taxon>
        <taxon>Entomobryomorpha</taxon>
        <taxon>Entomobryoidea</taxon>
        <taxon>Orchesellidae</taxon>
        <taxon>Orchesellinae</taxon>
        <taxon>Orchesella</taxon>
    </lineage>
</organism>
<protein>
    <submittedName>
        <fullName evidence="1">Uncharacterized protein</fullName>
    </submittedName>
</protein>
<reference evidence="1 2" key="1">
    <citation type="journal article" date="2016" name="Genome Biol. Evol.">
        <title>Gene Family Evolution Reflects Adaptation to Soil Environmental Stressors in the Genome of the Collembolan Orchesella cincta.</title>
        <authorList>
            <person name="Faddeeva-Vakhrusheva A."/>
            <person name="Derks M.F."/>
            <person name="Anvar S.Y."/>
            <person name="Agamennone V."/>
            <person name="Suring W."/>
            <person name="Smit S."/>
            <person name="van Straalen N.M."/>
            <person name="Roelofs D."/>
        </authorList>
    </citation>
    <scope>NUCLEOTIDE SEQUENCE [LARGE SCALE GENOMIC DNA]</scope>
    <source>
        <tissue evidence="1">Mixed pool</tissue>
    </source>
</reference>
<dbReference type="AlphaFoldDB" id="A0A1D2M1W6"/>